<protein>
    <recommendedName>
        <fullName evidence="5">K Homology domain-containing protein</fullName>
    </recommendedName>
</protein>
<sequence length="179" mass="20444">MKNEMQKQTTELTVSITKTIMERMDESLQPIIAENKILKIKLENLEKEIETLKRENKQNNLIISGLKEDEKSTQDLIHKVKNIFKSELNINFEESTTERACLITGSVEGIMVVLDFIMEKIKEKPELVKPFPEGVDAKMPQDRDKQWAATVISTRDRRVESHVSAGYQPTPSSSNSPLS</sequence>
<reference evidence="3 4" key="1">
    <citation type="submission" date="2017-07" db="EMBL/GenBank/DDBJ databases">
        <authorList>
            <person name="Talla V."/>
            <person name="Backstrom N."/>
        </authorList>
    </citation>
    <scope>NUCLEOTIDE SEQUENCE [LARGE SCALE GENOMIC DNA]</scope>
</reference>
<accession>A0A5E4QV32</accession>
<feature type="coiled-coil region" evidence="1">
    <location>
        <begin position="28"/>
        <end position="62"/>
    </location>
</feature>
<evidence type="ECO:0000313" key="3">
    <source>
        <dbReference type="EMBL" id="VVD01454.1"/>
    </source>
</evidence>
<evidence type="ECO:0000256" key="1">
    <source>
        <dbReference type="SAM" id="Coils"/>
    </source>
</evidence>
<dbReference type="Proteomes" id="UP000324832">
    <property type="component" value="Unassembled WGS sequence"/>
</dbReference>
<keyword evidence="1" id="KW-0175">Coiled coil</keyword>
<proteinExistence type="predicted"/>
<name>A0A5E4QV32_9NEOP</name>
<dbReference type="EMBL" id="FZQP02005366">
    <property type="protein sequence ID" value="VVD01454.1"/>
    <property type="molecule type" value="Genomic_DNA"/>
</dbReference>
<evidence type="ECO:0008006" key="5">
    <source>
        <dbReference type="Google" id="ProtNLM"/>
    </source>
</evidence>
<evidence type="ECO:0000313" key="4">
    <source>
        <dbReference type="Proteomes" id="UP000324832"/>
    </source>
</evidence>
<evidence type="ECO:0000256" key="2">
    <source>
        <dbReference type="SAM" id="MobiDB-lite"/>
    </source>
</evidence>
<feature type="region of interest" description="Disordered" evidence="2">
    <location>
        <begin position="153"/>
        <end position="179"/>
    </location>
</feature>
<feature type="compositionally biased region" description="Polar residues" evidence="2">
    <location>
        <begin position="167"/>
        <end position="179"/>
    </location>
</feature>
<organism evidence="3 4">
    <name type="scientific">Leptidea sinapis</name>
    <dbReference type="NCBI Taxonomy" id="189913"/>
    <lineage>
        <taxon>Eukaryota</taxon>
        <taxon>Metazoa</taxon>
        <taxon>Ecdysozoa</taxon>
        <taxon>Arthropoda</taxon>
        <taxon>Hexapoda</taxon>
        <taxon>Insecta</taxon>
        <taxon>Pterygota</taxon>
        <taxon>Neoptera</taxon>
        <taxon>Endopterygota</taxon>
        <taxon>Lepidoptera</taxon>
        <taxon>Glossata</taxon>
        <taxon>Ditrysia</taxon>
        <taxon>Papilionoidea</taxon>
        <taxon>Pieridae</taxon>
        <taxon>Dismorphiinae</taxon>
        <taxon>Leptidea</taxon>
    </lineage>
</organism>
<gene>
    <name evidence="3" type="ORF">LSINAPIS_LOCUS11873</name>
</gene>
<keyword evidence="4" id="KW-1185">Reference proteome</keyword>
<dbReference type="AlphaFoldDB" id="A0A5E4QV32"/>